<evidence type="ECO:0000256" key="10">
    <source>
        <dbReference type="ARBA" id="ARBA00022842"/>
    </source>
</evidence>
<evidence type="ECO:0000256" key="9">
    <source>
        <dbReference type="ARBA" id="ARBA00022763"/>
    </source>
</evidence>
<dbReference type="GO" id="GO:0005829">
    <property type="term" value="C:cytosol"/>
    <property type="evidence" value="ECO:0007669"/>
    <property type="project" value="TreeGrafter"/>
</dbReference>
<keyword evidence="5 15" id="KW-0808">Transferase</keyword>
<organism evidence="17 18">
    <name type="scientific">Butyrivibrio fibrisolvens</name>
    <dbReference type="NCBI Taxonomy" id="831"/>
    <lineage>
        <taxon>Bacteria</taxon>
        <taxon>Bacillati</taxon>
        <taxon>Bacillota</taxon>
        <taxon>Clostridia</taxon>
        <taxon>Lachnospirales</taxon>
        <taxon>Lachnospiraceae</taxon>
        <taxon>Butyrivibrio</taxon>
    </lineage>
</organism>
<dbReference type="InterPro" id="IPR043502">
    <property type="entry name" value="DNA/RNA_pol_sf"/>
</dbReference>
<keyword evidence="6 15" id="KW-0548">Nucleotidyltransferase</keyword>
<comment type="subunit">
    <text evidence="15">Monomer.</text>
</comment>
<evidence type="ECO:0000256" key="1">
    <source>
        <dbReference type="ARBA" id="ARBA00004496"/>
    </source>
</evidence>
<keyword evidence="9 15" id="KW-0227">DNA damage</keyword>
<keyword evidence="4 15" id="KW-0963">Cytoplasm</keyword>
<evidence type="ECO:0000256" key="2">
    <source>
        <dbReference type="ARBA" id="ARBA00010945"/>
    </source>
</evidence>
<comment type="function">
    <text evidence="15">Poorly processive, error-prone DNA polymerase involved in untargeted mutagenesis. Copies undamaged DNA at stalled replication forks, which arise in vivo from mismatched or misaligned primer ends. These misaligned primers can be extended by PolIV. Exhibits no 3'-5' exonuclease (proofreading) activity. May be involved in translesional synthesis, in conjunction with the beta clamp from PolIII.</text>
</comment>
<dbReference type="Proteomes" id="UP000182584">
    <property type="component" value="Unassembled WGS sequence"/>
</dbReference>
<dbReference type="GO" id="GO:0009432">
    <property type="term" value="P:SOS response"/>
    <property type="evidence" value="ECO:0007669"/>
    <property type="project" value="TreeGrafter"/>
</dbReference>
<dbReference type="PROSITE" id="PS50173">
    <property type="entry name" value="UMUC"/>
    <property type="match status" value="1"/>
</dbReference>
<dbReference type="Pfam" id="PF00817">
    <property type="entry name" value="IMS"/>
    <property type="match status" value="1"/>
</dbReference>
<evidence type="ECO:0000256" key="8">
    <source>
        <dbReference type="ARBA" id="ARBA00022723"/>
    </source>
</evidence>
<dbReference type="GO" id="GO:0003684">
    <property type="term" value="F:damaged DNA binding"/>
    <property type="evidence" value="ECO:0007669"/>
    <property type="project" value="InterPro"/>
</dbReference>
<proteinExistence type="inferred from homology"/>
<dbReference type="GO" id="GO:0006281">
    <property type="term" value="P:DNA repair"/>
    <property type="evidence" value="ECO:0007669"/>
    <property type="project" value="UniProtKB-UniRule"/>
</dbReference>
<dbReference type="OrthoDB" id="9808813at2"/>
<dbReference type="eggNOG" id="COG0389">
    <property type="taxonomic scope" value="Bacteria"/>
</dbReference>
<dbReference type="GO" id="GO:0000287">
    <property type="term" value="F:magnesium ion binding"/>
    <property type="evidence" value="ECO:0007669"/>
    <property type="project" value="UniProtKB-UniRule"/>
</dbReference>
<evidence type="ECO:0000313" key="18">
    <source>
        <dbReference type="Proteomes" id="UP000182584"/>
    </source>
</evidence>
<dbReference type="SUPFAM" id="SSF100879">
    <property type="entry name" value="Lesion bypass DNA polymerase (Y-family), little finger domain"/>
    <property type="match status" value="1"/>
</dbReference>
<dbReference type="HAMAP" id="MF_01113">
    <property type="entry name" value="DNApol_IV"/>
    <property type="match status" value="1"/>
</dbReference>
<dbReference type="PANTHER" id="PTHR11076:SF33">
    <property type="entry name" value="DNA POLYMERASE KAPPA"/>
    <property type="match status" value="1"/>
</dbReference>
<dbReference type="InterPro" id="IPR053848">
    <property type="entry name" value="IMS_HHH_1"/>
</dbReference>
<dbReference type="CDD" id="cd03586">
    <property type="entry name" value="PolY_Pol_IV_kappa"/>
    <property type="match status" value="1"/>
</dbReference>
<dbReference type="GO" id="GO:0006261">
    <property type="term" value="P:DNA-templated DNA replication"/>
    <property type="evidence" value="ECO:0007669"/>
    <property type="project" value="UniProtKB-UniRule"/>
</dbReference>
<dbReference type="EMBL" id="FOGJ01000019">
    <property type="protein sequence ID" value="SES10793.1"/>
    <property type="molecule type" value="Genomic_DNA"/>
</dbReference>
<keyword evidence="11 15" id="KW-0239">DNA-directed DNA polymerase</keyword>
<dbReference type="InterPro" id="IPR001126">
    <property type="entry name" value="UmuC"/>
</dbReference>
<dbReference type="Gene3D" id="3.30.70.270">
    <property type="match status" value="1"/>
</dbReference>
<sequence>MDNSKIIFHVDVNSAFLSWSAVKLLKDDPDAIDLRTIPSAVGGDVESRHGIITAKSIPAKKYGIVTGEPVVKAMQKCPNLVMVHSDFKTYREYSGKFIRILKTYSPIIEQVSIDEAFIDMTDQISQMYNSAGDINADTEESYKQFALIIAGRIKNEIRDTLGFTVNVGISCNKLLAKMASDFEKPDKIHTLFPDEIQTKMWPLPIGDLYGCGKQTSARLSELGMKTIGDVAKTDQGLLKDLLGIKQGEYIYRSCNGYGSSHINPYEEDAKSYSNETTTRSDINFSNYEKEMPGILKWLSESVSRRLQRDGVFASTVSVSIKTDSFQRRSKQVGLGDSTNDQEVLLKTSLRLMDELVLGENGIFAQGFSIRLVGVGASDLDNGEYRQMSLFDLAGQGSTNNTTDADRAEKQRKLRQMTKDIEKRFGEGVIHKGRK</sequence>
<evidence type="ECO:0000256" key="14">
    <source>
        <dbReference type="ARBA" id="ARBA00049244"/>
    </source>
</evidence>
<keyword evidence="10 15" id="KW-0460">Magnesium</keyword>
<feature type="site" description="Substrate discrimination" evidence="15">
    <location>
        <position position="16"/>
    </location>
</feature>
<dbReference type="GO" id="GO:0042276">
    <property type="term" value="P:error-prone translesion synthesis"/>
    <property type="evidence" value="ECO:0007669"/>
    <property type="project" value="TreeGrafter"/>
</dbReference>
<dbReference type="SUPFAM" id="SSF56672">
    <property type="entry name" value="DNA/RNA polymerases"/>
    <property type="match status" value="1"/>
</dbReference>
<dbReference type="Pfam" id="PF11799">
    <property type="entry name" value="IMS_C"/>
    <property type="match status" value="1"/>
</dbReference>
<dbReference type="InterPro" id="IPR043128">
    <property type="entry name" value="Rev_trsase/Diguanyl_cyclase"/>
</dbReference>
<keyword evidence="8 15" id="KW-0479">Metal-binding</keyword>
<evidence type="ECO:0000256" key="5">
    <source>
        <dbReference type="ARBA" id="ARBA00022679"/>
    </source>
</evidence>
<feature type="binding site" evidence="15">
    <location>
        <position position="114"/>
    </location>
    <ligand>
        <name>Mg(2+)</name>
        <dbReference type="ChEBI" id="CHEBI:18420"/>
    </ligand>
</feature>
<keyword evidence="13 15" id="KW-0234">DNA repair</keyword>
<dbReference type="EC" id="2.7.7.7" evidence="15"/>
<comment type="similarity">
    <text evidence="2 15">Belongs to the DNA polymerase type-Y family.</text>
</comment>
<keyword evidence="7 15" id="KW-0235">DNA replication</keyword>
<keyword evidence="3 15" id="KW-0515">Mutator protein</keyword>
<dbReference type="Gene3D" id="3.40.1170.60">
    <property type="match status" value="1"/>
</dbReference>
<evidence type="ECO:0000256" key="4">
    <source>
        <dbReference type="ARBA" id="ARBA00022490"/>
    </source>
</evidence>
<dbReference type="RefSeq" id="WP_074757151.1">
    <property type="nucleotide sequence ID" value="NZ_FOGJ01000019.1"/>
</dbReference>
<dbReference type="Gene3D" id="3.30.1490.100">
    <property type="entry name" value="DNA polymerase, Y-family, little finger domain"/>
    <property type="match status" value="1"/>
</dbReference>
<evidence type="ECO:0000313" key="17">
    <source>
        <dbReference type="EMBL" id="SES10793.1"/>
    </source>
</evidence>
<comment type="catalytic activity">
    <reaction evidence="14 15">
        <text>DNA(n) + a 2'-deoxyribonucleoside 5'-triphosphate = DNA(n+1) + diphosphate</text>
        <dbReference type="Rhea" id="RHEA:22508"/>
        <dbReference type="Rhea" id="RHEA-COMP:17339"/>
        <dbReference type="Rhea" id="RHEA-COMP:17340"/>
        <dbReference type="ChEBI" id="CHEBI:33019"/>
        <dbReference type="ChEBI" id="CHEBI:61560"/>
        <dbReference type="ChEBI" id="CHEBI:173112"/>
        <dbReference type="EC" id="2.7.7.7"/>
    </reaction>
</comment>
<name>A0A1H9UP68_BUTFI</name>
<evidence type="ECO:0000256" key="6">
    <source>
        <dbReference type="ARBA" id="ARBA00022695"/>
    </source>
</evidence>
<evidence type="ECO:0000259" key="16">
    <source>
        <dbReference type="PROSITE" id="PS50173"/>
    </source>
</evidence>
<dbReference type="GO" id="GO:0003887">
    <property type="term" value="F:DNA-directed DNA polymerase activity"/>
    <property type="evidence" value="ECO:0007669"/>
    <property type="project" value="UniProtKB-UniRule"/>
</dbReference>
<comment type="cofactor">
    <cofactor evidence="15">
        <name>Mg(2+)</name>
        <dbReference type="ChEBI" id="CHEBI:18420"/>
    </cofactor>
    <text evidence="15">Binds 2 magnesium ions per subunit.</text>
</comment>
<dbReference type="AlphaFoldDB" id="A0A1H9UP68"/>
<dbReference type="InterPro" id="IPR017961">
    <property type="entry name" value="DNA_pol_Y-fam_little_finger"/>
</dbReference>
<evidence type="ECO:0000256" key="11">
    <source>
        <dbReference type="ARBA" id="ARBA00022932"/>
    </source>
</evidence>
<evidence type="ECO:0000256" key="7">
    <source>
        <dbReference type="ARBA" id="ARBA00022705"/>
    </source>
</evidence>
<comment type="subcellular location">
    <subcellularLocation>
        <location evidence="1 15">Cytoplasm</location>
    </subcellularLocation>
</comment>
<reference evidence="17 18" key="1">
    <citation type="submission" date="2016-10" db="EMBL/GenBank/DDBJ databases">
        <authorList>
            <person name="de Groot N.N."/>
        </authorList>
    </citation>
    <scope>NUCLEOTIDE SEQUENCE [LARGE SCALE GENOMIC DNA]</scope>
    <source>
        <strain evidence="17 18">AR40</strain>
    </source>
</reference>
<protein>
    <recommendedName>
        <fullName evidence="15">DNA polymerase IV</fullName>
        <shortName evidence="15">Pol IV</shortName>
        <ecNumber evidence="15">2.7.7.7</ecNumber>
    </recommendedName>
</protein>
<feature type="domain" description="UmuC" evidence="16">
    <location>
        <begin position="7"/>
        <end position="212"/>
    </location>
</feature>
<dbReference type="Gene3D" id="1.10.150.20">
    <property type="entry name" value="5' to 3' exonuclease, C-terminal subdomain"/>
    <property type="match status" value="1"/>
</dbReference>
<evidence type="ECO:0000256" key="12">
    <source>
        <dbReference type="ARBA" id="ARBA00023125"/>
    </source>
</evidence>
<evidence type="ECO:0000256" key="15">
    <source>
        <dbReference type="HAMAP-Rule" id="MF_01113"/>
    </source>
</evidence>
<dbReference type="InterPro" id="IPR022880">
    <property type="entry name" value="DNApol_IV"/>
</dbReference>
<dbReference type="InterPro" id="IPR036775">
    <property type="entry name" value="DNA_pol_Y-fam_lit_finger_sf"/>
</dbReference>
<feature type="binding site" evidence="15">
    <location>
        <position position="11"/>
    </location>
    <ligand>
        <name>Mg(2+)</name>
        <dbReference type="ChEBI" id="CHEBI:18420"/>
    </ligand>
</feature>
<dbReference type="PANTHER" id="PTHR11076">
    <property type="entry name" value="DNA REPAIR POLYMERASE UMUC / TRANSFERASE FAMILY MEMBER"/>
    <property type="match status" value="1"/>
</dbReference>
<feature type="active site" evidence="15">
    <location>
        <position position="115"/>
    </location>
</feature>
<gene>
    <name evidence="15" type="primary">dinB</name>
    <name evidence="17" type="ORF">SAMN04487884_11918</name>
</gene>
<evidence type="ECO:0000256" key="3">
    <source>
        <dbReference type="ARBA" id="ARBA00022457"/>
    </source>
</evidence>
<accession>A0A1H9UP68</accession>
<keyword evidence="12 15" id="KW-0238">DNA-binding</keyword>
<dbReference type="Pfam" id="PF21999">
    <property type="entry name" value="IMS_HHH_1"/>
    <property type="match status" value="1"/>
</dbReference>
<evidence type="ECO:0000256" key="13">
    <source>
        <dbReference type="ARBA" id="ARBA00023204"/>
    </source>
</evidence>
<dbReference type="InterPro" id="IPR050116">
    <property type="entry name" value="DNA_polymerase-Y"/>
</dbReference>